<dbReference type="InterPro" id="IPR036188">
    <property type="entry name" value="FAD/NAD-bd_sf"/>
</dbReference>
<dbReference type="InterPro" id="IPR011989">
    <property type="entry name" value="ARM-like"/>
</dbReference>
<keyword evidence="7" id="KW-1185">Reference proteome</keyword>
<evidence type="ECO:0000256" key="1">
    <source>
        <dbReference type="ARBA" id="ARBA00022485"/>
    </source>
</evidence>
<dbReference type="EMBL" id="CP130318">
    <property type="protein sequence ID" value="WNQ08885.1"/>
    <property type="molecule type" value="Genomic_DNA"/>
</dbReference>
<dbReference type="PANTHER" id="PTHR43498:SF1">
    <property type="entry name" value="COB--COM HETERODISULFIDE REDUCTASE IRON-SULFUR SUBUNIT A"/>
    <property type="match status" value="1"/>
</dbReference>
<proteinExistence type="predicted"/>
<dbReference type="RefSeq" id="WP_315602652.1">
    <property type="nucleotide sequence ID" value="NZ_CP130318.1"/>
</dbReference>
<gene>
    <name evidence="6" type="ORF">MJA45_14625</name>
</gene>
<dbReference type="Pfam" id="PF12831">
    <property type="entry name" value="FAD_oxidored"/>
    <property type="match status" value="2"/>
</dbReference>
<dbReference type="Gene3D" id="1.25.10.10">
    <property type="entry name" value="Leucine-rich Repeat Variant"/>
    <property type="match status" value="1"/>
</dbReference>
<dbReference type="InterPro" id="IPR039650">
    <property type="entry name" value="HdrA-like"/>
</dbReference>
<dbReference type="KEGG" id="paun:MJA45_14625"/>
<keyword evidence="1" id="KW-0004">4Fe-4S</keyword>
<evidence type="ECO:0000256" key="5">
    <source>
        <dbReference type="ARBA" id="ARBA00023014"/>
    </source>
</evidence>
<keyword evidence="5" id="KW-0411">Iron-sulfur</keyword>
<evidence type="ECO:0000313" key="6">
    <source>
        <dbReference type="EMBL" id="WNQ08885.1"/>
    </source>
</evidence>
<protein>
    <submittedName>
        <fullName evidence="6">FAD-dependent oxidoreductase</fullName>
    </submittedName>
</protein>
<dbReference type="GO" id="GO:0016491">
    <property type="term" value="F:oxidoreductase activity"/>
    <property type="evidence" value="ECO:0007669"/>
    <property type="project" value="UniProtKB-KW"/>
</dbReference>
<dbReference type="Gene3D" id="3.50.50.60">
    <property type="entry name" value="FAD/NAD(P)-binding domain"/>
    <property type="match status" value="1"/>
</dbReference>
<name>A0AA96LAN7_9BACL</name>
<evidence type="ECO:0000256" key="2">
    <source>
        <dbReference type="ARBA" id="ARBA00022723"/>
    </source>
</evidence>
<dbReference type="AlphaFoldDB" id="A0AA96LAN7"/>
<keyword evidence="2" id="KW-0479">Metal-binding</keyword>
<keyword evidence="3" id="KW-0560">Oxidoreductase</keyword>
<dbReference type="Proteomes" id="UP001305702">
    <property type="component" value="Chromosome"/>
</dbReference>
<evidence type="ECO:0000256" key="3">
    <source>
        <dbReference type="ARBA" id="ARBA00023002"/>
    </source>
</evidence>
<dbReference type="SUPFAM" id="SSF51905">
    <property type="entry name" value="FAD/NAD(P)-binding domain"/>
    <property type="match status" value="1"/>
</dbReference>
<dbReference type="GO" id="GO:0051539">
    <property type="term" value="F:4 iron, 4 sulfur cluster binding"/>
    <property type="evidence" value="ECO:0007669"/>
    <property type="project" value="UniProtKB-KW"/>
</dbReference>
<reference evidence="6 7" key="1">
    <citation type="submission" date="2022-02" db="EMBL/GenBank/DDBJ databases">
        <title>Paenibacillus sp. MBLB1776 Whole Genome Shotgun Sequencing.</title>
        <authorList>
            <person name="Hwang C.Y."/>
            <person name="Cho E.-S."/>
            <person name="Seo M.-J."/>
        </authorList>
    </citation>
    <scope>NUCLEOTIDE SEQUENCE [LARGE SCALE GENOMIC DNA]</scope>
    <source>
        <strain evidence="6 7">MBLB1776</strain>
    </source>
</reference>
<sequence>MLLSQKVNGQLTVTDREAPAFSEHYDVIVTGLGTAGAIALISAASRGLKVLGIERLNCMGGMGTAGSVNGYYFGSPGGLYEEIDRKVISLVETVYTRSSYYNVEAKKYVLEQEAVRHGAALAYESTVTGIYMDGKTVKGVQWIGPDGLQSADCKVLIDCSGDAEACHLAGCSTSFGRQLDGRAQPYTSVKIFAAGNKVSWRNFDSGCTNQTDGDELSQALLFSHAQHLEDYYTDENRLLQLAPHLGIREGRLIEGEETITIEDFFADRISDKPVFYAYADIDKHGRDNAFESQHLKDWFVASNLGAVNVTVPIPLGALIPRGYDGLLAAGRCLAVDHDLSTCVRMNRDMQKSGEAASTAAWLAITKEVPVKDVPYEELIALLTETGCYNPENNKGYQFAYPSGNKPVQPIAWLTDPEQIRVGLSTLQPGVAIWSCRRLGSTIVASLREWVLTEEETLRKHSAFALAVLDDEACLPVLREMVKERDSVVLQDVRKNNQMRGHVAIYLLGRIKDVHSVKELAAIVTNPEEYDRPLYRLGEGTDGKAKKYNDVYFQFFSHAVMALIQIGEHHPAQREAIGEALIQAVENGTYLPRITHMPYGTYEHSIAANIQSVAHDALERWGQVDKGL</sequence>
<organism evidence="6 7">
    <name type="scientific">Paenibacillus aurantius</name>
    <dbReference type="NCBI Taxonomy" id="2918900"/>
    <lineage>
        <taxon>Bacteria</taxon>
        <taxon>Bacillati</taxon>
        <taxon>Bacillota</taxon>
        <taxon>Bacilli</taxon>
        <taxon>Bacillales</taxon>
        <taxon>Paenibacillaceae</taxon>
        <taxon>Paenibacillus</taxon>
    </lineage>
</organism>
<dbReference type="PANTHER" id="PTHR43498">
    <property type="entry name" value="FERREDOXIN:COB-COM HETERODISULFIDE REDUCTASE SUBUNIT A"/>
    <property type="match status" value="1"/>
</dbReference>
<accession>A0AA96LAN7</accession>
<keyword evidence="4" id="KW-0408">Iron</keyword>
<evidence type="ECO:0000313" key="7">
    <source>
        <dbReference type="Proteomes" id="UP001305702"/>
    </source>
</evidence>
<evidence type="ECO:0000256" key="4">
    <source>
        <dbReference type="ARBA" id="ARBA00023004"/>
    </source>
</evidence>
<dbReference type="GO" id="GO:0046872">
    <property type="term" value="F:metal ion binding"/>
    <property type="evidence" value="ECO:0007669"/>
    <property type="project" value="UniProtKB-KW"/>
</dbReference>